<name>A0A5M3X1H3_9ACTN</name>
<reference evidence="2 3" key="1">
    <citation type="submission" date="2019-10" db="EMBL/GenBank/DDBJ databases">
        <title>Whole genome shotgun sequence of Acrocarpospora macrocephala NBRC 16266.</title>
        <authorList>
            <person name="Ichikawa N."/>
            <person name="Kimura A."/>
            <person name="Kitahashi Y."/>
            <person name="Komaki H."/>
            <person name="Oguchi A."/>
        </authorList>
    </citation>
    <scope>NUCLEOTIDE SEQUENCE [LARGE SCALE GENOMIC DNA]</scope>
    <source>
        <strain evidence="2 3">NBRC 16266</strain>
    </source>
</reference>
<dbReference type="RefSeq" id="WP_155360002.1">
    <property type="nucleotide sequence ID" value="NZ_BAAAHL010000009.1"/>
</dbReference>
<comment type="caution">
    <text evidence="2">The sequence shown here is derived from an EMBL/GenBank/DDBJ whole genome shotgun (WGS) entry which is preliminary data.</text>
</comment>
<proteinExistence type="predicted"/>
<dbReference type="PROSITE" id="PS51257">
    <property type="entry name" value="PROKAR_LIPOPROTEIN"/>
    <property type="match status" value="1"/>
</dbReference>
<feature type="chain" id="PRO_5024345941" description="Lipoprotein" evidence="1">
    <location>
        <begin position="23"/>
        <end position="170"/>
    </location>
</feature>
<evidence type="ECO:0000256" key="1">
    <source>
        <dbReference type="SAM" id="SignalP"/>
    </source>
</evidence>
<keyword evidence="3" id="KW-1185">Reference proteome</keyword>
<protein>
    <recommendedName>
        <fullName evidence="4">Lipoprotein</fullName>
    </recommendedName>
</protein>
<sequence>MTLYRAAPLLLIPFLAACAANADPGAVSSPSPSVDLAVFRELARCVRANGAPNFPDPTVDAQGEIKMESSVKVPASAETACKSIMNRLPAQGGQKPPTAAELDQLRKLAQCFREHGVTDWPDPDSMGVFHVNKRIDDLGKRAWLPARDACKQYFVVKSLRVAGPDDKGKE</sequence>
<evidence type="ECO:0000313" key="3">
    <source>
        <dbReference type="Proteomes" id="UP000331127"/>
    </source>
</evidence>
<dbReference type="Proteomes" id="UP000331127">
    <property type="component" value="Unassembled WGS sequence"/>
</dbReference>
<keyword evidence="1" id="KW-0732">Signal</keyword>
<dbReference type="EMBL" id="BLAE01000065">
    <property type="protein sequence ID" value="GES14840.1"/>
    <property type="molecule type" value="Genomic_DNA"/>
</dbReference>
<evidence type="ECO:0000313" key="2">
    <source>
        <dbReference type="EMBL" id="GES14840.1"/>
    </source>
</evidence>
<gene>
    <name evidence="2" type="ORF">Amac_084370</name>
</gene>
<organism evidence="2 3">
    <name type="scientific">Acrocarpospora macrocephala</name>
    <dbReference type="NCBI Taxonomy" id="150177"/>
    <lineage>
        <taxon>Bacteria</taxon>
        <taxon>Bacillati</taxon>
        <taxon>Actinomycetota</taxon>
        <taxon>Actinomycetes</taxon>
        <taxon>Streptosporangiales</taxon>
        <taxon>Streptosporangiaceae</taxon>
        <taxon>Acrocarpospora</taxon>
    </lineage>
</organism>
<feature type="signal peptide" evidence="1">
    <location>
        <begin position="1"/>
        <end position="22"/>
    </location>
</feature>
<evidence type="ECO:0008006" key="4">
    <source>
        <dbReference type="Google" id="ProtNLM"/>
    </source>
</evidence>
<dbReference type="OrthoDB" id="7949713at2"/>
<dbReference type="AlphaFoldDB" id="A0A5M3X1H3"/>
<accession>A0A5M3X1H3</accession>